<evidence type="ECO:0000256" key="6">
    <source>
        <dbReference type="ARBA" id="ARBA00023180"/>
    </source>
</evidence>
<proteinExistence type="inferred from homology"/>
<keyword evidence="12" id="KW-0812">Transmembrane</keyword>
<dbReference type="Proteomes" id="UP000694580">
    <property type="component" value="Chromosome 12"/>
</dbReference>
<dbReference type="Pfam" id="PF00007">
    <property type="entry name" value="Cys_knot"/>
    <property type="match status" value="1"/>
</dbReference>
<evidence type="ECO:0000259" key="13">
    <source>
        <dbReference type="Pfam" id="PF00007"/>
    </source>
</evidence>
<evidence type="ECO:0000256" key="1">
    <source>
        <dbReference type="ARBA" id="ARBA00004613"/>
    </source>
</evidence>
<dbReference type="InterPro" id="IPR001545">
    <property type="entry name" value="Gonadotropin_bsu"/>
</dbReference>
<dbReference type="GO" id="GO:0007186">
    <property type="term" value="P:G protein-coupled receptor signaling pathway"/>
    <property type="evidence" value="ECO:0007669"/>
    <property type="project" value="TreeGrafter"/>
</dbReference>
<dbReference type="InterPro" id="IPR029034">
    <property type="entry name" value="Cystine-knot_cytokine"/>
</dbReference>
<evidence type="ECO:0000256" key="9">
    <source>
        <dbReference type="ARBA" id="ARBA00042284"/>
    </source>
</evidence>
<evidence type="ECO:0000256" key="3">
    <source>
        <dbReference type="ARBA" id="ARBA00022525"/>
    </source>
</evidence>
<dbReference type="GO" id="GO:0005737">
    <property type="term" value="C:cytoplasm"/>
    <property type="evidence" value="ECO:0007669"/>
    <property type="project" value="TreeGrafter"/>
</dbReference>
<evidence type="ECO:0000256" key="10">
    <source>
        <dbReference type="ARBA" id="ARBA00042931"/>
    </source>
</evidence>
<comment type="similarity">
    <text evidence="2 11">Belongs to the glycoprotein hormones subunit beta family.</text>
</comment>
<dbReference type="Gene3D" id="2.10.90.10">
    <property type="entry name" value="Cystine-knot cytokines"/>
    <property type="match status" value="1"/>
</dbReference>
<dbReference type="AlphaFoldDB" id="A0A8C4CIB1"/>
<keyword evidence="6" id="KW-0325">Glycoprotein</keyword>
<reference evidence="14" key="2">
    <citation type="submission" date="2025-05" db="UniProtKB">
        <authorList>
            <consortium name="Ensembl"/>
        </authorList>
    </citation>
    <scope>IDENTIFICATION</scope>
</reference>
<gene>
    <name evidence="14" type="primary">tshba</name>
</gene>
<evidence type="ECO:0000256" key="2">
    <source>
        <dbReference type="ARBA" id="ARBA00006552"/>
    </source>
</evidence>
<dbReference type="GO" id="GO:0010817">
    <property type="term" value="P:regulation of hormone levels"/>
    <property type="evidence" value="ECO:0007669"/>
    <property type="project" value="UniProtKB-ARBA"/>
</dbReference>
<evidence type="ECO:0000256" key="8">
    <source>
        <dbReference type="ARBA" id="ARBA00039483"/>
    </source>
</evidence>
<protein>
    <recommendedName>
        <fullName evidence="8">Thyrotropin subunit beta</fullName>
    </recommendedName>
    <alternativeName>
        <fullName evidence="9">Thyroid-stimulating hormone subunit beta</fullName>
    </alternativeName>
    <alternativeName>
        <fullName evidence="10">Thyrotropin beta chain</fullName>
    </alternativeName>
</protein>
<dbReference type="FunFam" id="2.10.90.10:FF:000007">
    <property type="entry name" value="Luteinizing hormone beta subunit"/>
    <property type="match status" value="1"/>
</dbReference>
<comment type="subcellular location">
    <subcellularLocation>
        <location evidence="1 11">Secreted</location>
    </subcellularLocation>
</comment>
<keyword evidence="4 11" id="KW-0372">Hormone</keyword>
<evidence type="ECO:0000256" key="4">
    <source>
        <dbReference type="ARBA" id="ARBA00022702"/>
    </source>
</evidence>
<keyword evidence="5" id="KW-1015">Disulfide bond</keyword>
<dbReference type="PANTHER" id="PTHR11515:SF5">
    <property type="entry name" value="THYROTROPIN SUBUNIT BETA"/>
    <property type="match status" value="1"/>
</dbReference>
<dbReference type="PROSITE" id="PS00261">
    <property type="entry name" value="GLYCO_HORMONE_BETA_1"/>
    <property type="match status" value="1"/>
</dbReference>
<dbReference type="GO" id="GO:0005615">
    <property type="term" value="C:extracellular space"/>
    <property type="evidence" value="ECO:0007669"/>
    <property type="project" value="TreeGrafter"/>
</dbReference>
<comment type="subunit">
    <text evidence="7">Heterodimer of a common alpha chain and a unique beta chain which confers biological specificity to thyrotropin, lutropin, follitropin and gonadotropin.</text>
</comment>
<dbReference type="GeneTree" id="ENSGT00940000158152"/>
<evidence type="ECO:0000313" key="15">
    <source>
        <dbReference type="Proteomes" id="UP000694580"/>
    </source>
</evidence>
<keyword evidence="12" id="KW-0472">Membrane</keyword>
<evidence type="ECO:0000256" key="7">
    <source>
        <dbReference type="ARBA" id="ARBA00038688"/>
    </source>
</evidence>
<dbReference type="CDD" id="cd00069">
    <property type="entry name" value="GHB_like"/>
    <property type="match status" value="1"/>
</dbReference>
<feature type="transmembrane region" description="Helical" evidence="12">
    <location>
        <begin position="44"/>
        <end position="66"/>
    </location>
</feature>
<keyword evidence="15" id="KW-1185">Reference proteome</keyword>
<accession>A0A8C4CIB1</accession>
<dbReference type="Ensembl" id="ENSDCDT00010048088.1">
    <property type="protein sequence ID" value="ENSDCDP00010038464.1"/>
    <property type="gene ID" value="ENSDCDG00010024858.1"/>
</dbReference>
<dbReference type="PROSITE" id="PS00689">
    <property type="entry name" value="GLYCO_HORMONE_BETA_2"/>
    <property type="match status" value="1"/>
</dbReference>
<dbReference type="PANTHER" id="PTHR11515">
    <property type="entry name" value="GLYCOPROTEIN HORMONE BETA CHAIN"/>
    <property type="match status" value="1"/>
</dbReference>
<dbReference type="SUPFAM" id="SSF57501">
    <property type="entry name" value="Cystine-knot cytokines"/>
    <property type="match status" value="1"/>
</dbReference>
<feature type="domain" description="Glycoprotein hormone subunit beta" evidence="13">
    <location>
        <begin position="67"/>
        <end position="167"/>
    </location>
</feature>
<dbReference type="InterPro" id="IPR018245">
    <property type="entry name" value="Gonadotropin_bsu_CS"/>
</dbReference>
<reference evidence="14 15" key="1">
    <citation type="submission" date="2020-06" db="EMBL/GenBank/DDBJ databases">
        <authorList>
            <consortium name="Wellcome Sanger Institute Data Sharing"/>
        </authorList>
    </citation>
    <scope>NUCLEOTIDE SEQUENCE [LARGE SCALE GENOMIC DNA]</scope>
</reference>
<keyword evidence="3" id="KW-0964">Secreted</keyword>
<evidence type="ECO:0000256" key="12">
    <source>
        <dbReference type="SAM" id="Phobius"/>
    </source>
</evidence>
<dbReference type="InterPro" id="IPR006208">
    <property type="entry name" value="Glyco_hormone_CN"/>
</dbReference>
<sequence>MRFYMHNICISQQSYAGSCIVDCMNNANSDRESVDCLFSSLQNFWMEMAAALLFCALLCLLTKLAFPMCVLTDYTLYVEKQECDFCVAINTTICMGFCFSRDSNMKELAGPRFLIQRGCAYQEVEYRTAALPGCPLHADPLFTYPVALSCHCSTCNTHSDECAHKTGHVGGMCSKPVRPLFPYPDQSYYSQYD</sequence>
<dbReference type="SMART" id="SM00068">
    <property type="entry name" value="GHB"/>
    <property type="match status" value="1"/>
</dbReference>
<dbReference type="GO" id="GO:0005179">
    <property type="term" value="F:hormone activity"/>
    <property type="evidence" value="ECO:0007669"/>
    <property type="project" value="UniProtKB-KW"/>
</dbReference>
<name>A0A8C4CIB1_9TELE</name>
<evidence type="ECO:0000256" key="5">
    <source>
        <dbReference type="ARBA" id="ARBA00023157"/>
    </source>
</evidence>
<dbReference type="Ensembl" id="ENSDCDT00010048091.1">
    <property type="protein sequence ID" value="ENSDCDP00010038466.1"/>
    <property type="gene ID" value="ENSDCDG00010024858.1"/>
</dbReference>
<organism evidence="14 15">
    <name type="scientific">Denticeps clupeoides</name>
    <name type="common">denticle herring</name>
    <dbReference type="NCBI Taxonomy" id="299321"/>
    <lineage>
        <taxon>Eukaryota</taxon>
        <taxon>Metazoa</taxon>
        <taxon>Chordata</taxon>
        <taxon>Craniata</taxon>
        <taxon>Vertebrata</taxon>
        <taxon>Euteleostomi</taxon>
        <taxon>Actinopterygii</taxon>
        <taxon>Neopterygii</taxon>
        <taxon>Teleostei</taxon>
        <taxon>Clupei</taxon>
        <taxon>Clupeiformes</taxon>
        <taxon>Denticipitoidei</taxon>
        <taxon>Denticipitidae</taxon>
        <taxon>Denticeps</taxon>
    </lineage>
</organism>
<evidence type="ECO:0000256" key="11">
    <source>
        <dbReference type="RuleBase" id="RU004069"/>
    </source>
</evidence>
<evidence type="ECO:0000313" key="14">
    <source>
        <dbReference type="Ensembl" id="ENSDCDP00010038466.1"/>
    </source>
</evidence>
<dbReference type="Ensembl" id="ENSDCDT00010048083.1">
    <property type="protein sequence ID" value="ENSDCDP00010038460.1"/>
    <property type="gene ID" value="ENSDCDG00010024858.1"/>
</dbReference>
<keyword evidence="12" id="KW-1133">Transmembrane helix</keyword>